<gene>
    <name evidence="2" type="ORF">GCM10009007_03720</name>
</gene>
<proteinExistence type="predicted"/>
<sequence>MAGWSKDIGKGWKVWGRGGMMTGVLVSLEKHMESALLIWAVVVAWGVVLAIIKDFALRIA</sequence>
<evidence type="ECO:0000313" key="2">
    <source>
        <dbReference type="EMBL" id="GHA66485.1"/>
    </source>
</evidence>
<keyword evidence="1" id="KW-0472">Membrane</keyword>
<comment type="caution">
    <text evidence="2">The sequence shown here is derived from an EMBL/GenBank/DDBJ whole genome shotgun (WGS) entry which is preliminary data.</text>
</comment>
<reference evidence="2" key="2">
    <citation type="submission" date="2020-09" db="EMBL/GenBank/DDBJ databases">
        <authorList>
            <person name="Sun Q."/>
            <person name="Kim S."/>
        </authorList>
    </citation>
    <scope>NUCLEOTIDE SEQUENCE</scope>
    <source>
        <strain evidence="2">KCTC 32501</strain>
    </source>
</reference>
<reference evidence="2" key="1">
    <citation type="journal article" date="2014" name="Int. J. Syst. Evol. Microbiol.">
        <title>Complete genome sequence of Corynebacterium casei LMG S-19264T (=DSM 44701T), isolated from a smear-ripened cheese.</title>
        <authorList>
            <consortium name="US DOE Joint Genome Institute (JGI-PGF)"/>
            <person name="Walter F."/>
            <person name="Albersmeier A."/>
            <person name="Kalinowski J."/>
            <person name="Ruckert C."/>
        </authorList>
    </citation>
    <scope>NUCLEOTIDE SEQUENCE</scope>
    <source>
        <strain evidence="2">KCTC 32501</strain>
    </source>
</reference>
<dbReference type="AlphaFoldDB" id="A0A8J3CLF5"/>
<feature type="transmembrane region" description="Helical" evidence="1">
    <location>
        <begin position="34"/>
        <end position="52"/>
    </location>
</feature>
<dbReference type="Proteomes" id="UP000614287">
    <property type="component" value="Unassembled WGS sequence"/>
</dbReference>
<name>A0A8J3CLF5_9BURK</name>
<dbReference type="EMBL" id="BMZG01000002">
    <property type="protein sequence ID" value="GHA66485.1"/>
    <property type="molecule type" value="Genomic_DNA"/>
</dbReference>
<keyword evidence="1" id="KW-0812">Transmembrane</keyword>
<organism evidence="2 3">
    <name type="scientific">Formosimonas limnophila</name>
    <dbReference type="NCBI Taxonomy" id="1384487"/>
    <lineage>
        <taxon>Bacteria</taxon>
        <taxon>Pseudomonadati</taxon>
        <taxon>Pseudomonadota</taxon>
        <taxon>Betaproteobacteria</taxon>
        <taxon>Burkholderiales</taxon>
        <taxon>Burkholderiaceae</taxon>
        <taxon>Formosimonas</taxon>
    </lineage>
</organism>
<accession>A0A8J3CLF5</accession>
<evidence type="ECO:0000256" key="1">
    <source>
        <dbReference type="SAM" id="Phobius"/>
    </source>
</evidence>
<evidence type="ECO:0000313" key="3">
    <source>
        <dbReference type="Proteomes" id="UP000614287"/>
    </source>
</evidence>
<keyword evidence="1" id="KW-1133">Transmembrane helix</keyword>
<keyword evidence="3" id="KW-1185">Reference proteome</keyword>
<protein>
    <submittedName>
        <fullName evidence="2">Uncharacterized protein</fullName>
    </submittedName>
</protein>